<name>M0MRE3_9EURY</name>
<dbReference type="STRING" id="1227455.C449_00635"/>
<keyword evidence="1" id="KW-0175">Coiled coil</keyword>
<dbReference type="AlphaFoldDB" id="M0MRE3"/>
<dbReference type="RefSeq" id="WP_006075923.1">
    <property type="nucleotide sequence ID" value="NZ_AOMD01000002.1"/>
</dbReference>
<organism evidence="2 3">
    <name type="scientific">Halococcus saccharolyticus DSM 5350</name>
    <dbReference type="NCBI Taxonomy" id="1227455"/>
    <lineage>
        <taxon>Archaea</taxon>
        <taxon>Methanobacteriati</taxon>
        <taxon>Methanobacteriota</taxon>
        <taxon>Stenosarchaea group</taxon>
        <taxon>Halobacteria</taxon>
        <taxon>Halobacteriales</taxon>
        <taxon>Halococcaceae</taxon>
        <taxon>Halococcus</taxon>
    </lineage>
</organism>
<comment type="caution">
    <text evidence="2">The sequence shown here is derived from an EMBL/GenBank/DDBJ whole genome shotgun (WGS) entry which is preliminary data.</text>
</comment>
<dbReference type="EMBL" id="AOMD01000002">
    <property type="protein sequence ID" value="EMA47933.1"/>
    <property type="molecule type" value="Genomic_DNA"/>
</dbReference>
<evidence type="ECO:0000313" key="2">
    <source>
        <dbReference type="EMBL" id="EMA47933.1"/>
    </source>
</evidence>
<evidence type="ECO:0000256" key="1">
    <source>
        <dbReference type="SAM" id="Coils"/>
    </source>
</evidence>
<proteinExistence type="predicted"/>
<dbReference type="InParanoid" id="M0MRE3"/>
<accession>M0MRE3</accession>
<dbReference type="Proteomes" id="UP000011669">
    <property type="component" value="Unassembled WGS sequence"/>
</dbReference>
<keyword evidence="3" id="KW-1185">Reference proteome</keyword>
<evidence type="ECO:0000313" key="3">
    <source>
        <dbReference type="Proteomes" id="UP000011669"/>
    </source>
</evidence>
<protein>
    <submittedName>
        <fullName evidence="2">Uncharacterized protein</fullName>
    </submittedName>
</protein>
<gene>
    <name evidence="2" type="ORF">C449_00635</name>
</gene>
<reference evidence="2 3" key="1">
    <citation type="journal article" date="2014" name="PLoS Genet.">
        <title>Phylogenetically driven sequencing of extremely halophilic archaea reveals strategies for static and dynamic osmo-response.</title>
        <authorList>
            <person name="Becker E.A."/>
            <person name="Seitzer P.M."/>
            <person name="Tritt A."/>
            <person name="Larsen D."/>
            <person name="Krusor M."/>
            <person name="Yao A.I."/>
            <person name="Wu D."/>
            <person name="Madern D."/>
            <person name="Eisen J.A."/>
            <person name="Darling A.E."/>
            <person name="Facciotti M.T."/>
        </authorList>
    </citation>
    <scope>NUCLEOTIDE SEQUENCE [LARGE SCALE GENOMIC DNA]</scope>
    <source>
        <strain evidence="2 3">DSM 5350</strain>
    </source>
</reference>
<dbReference type="PATRIC" id="fig|1227455.4.peg.130"/>
<sequence>MGDSARCLDHDHGRDHYSDCPNCELKAENNALRRESREREQDLARLERRVEALERAVERLEADGGVVADGSGVEVAIDG</sequence>
<feature type="coiled-coil region" evidence="1">
    <location>
        <begin position="29"/>
        <end position="63"/>
    </location>
</feature>